<dbReference type="SUPFAM" id="SSF56601">
    <property type="entry name" value="beta-lactamase/transpeptidase-like"/>
    <property type="match status" value="1"/>
</dbReference>
<accession>A0A368JIQ7</accession>
<dbReference type="RefSeq" id="WP_114408416.1">
    <property type="nucleotide sequence ID" value="NZ_QOWE01000021.1"/>
</dbReference>
<dbReference type="Pfam" id="PF00144">
    <property type="entry name" value="Beta-lactamase"/>
    <property type="match status" value="1"/>
</dbReference>
<dbReference type="GO" id="GO:0016787">
    <property type="term" value="F:hydrolase activity"/>
    <property type="evidence" value="ECO:0007669"/>
    <property type="project" value="UniProtKB-KW"/>
</dbReference>
<dbReference type="Gene3D" id="3.40.710.10">
    <property type="entry name" value="DD-peptidase/beta-lactamase superfamily"/>
    <property type="match status" value="1"/>
</dbReference>
<dbReference type="InterPro" id="IPR001466">
    <property type="entry name" value="Beta-lactam-related"/>
</dbReference>
<evidence type="ECO:0000256" key="1">
    <source>
        <dbReference type="SAM" id="SignalP"/>
    </source>
</evidence>
<gene>
    <name evidence="3" type="ORF">DUE52_23005</name>
</gene>
<organism evidence="3 4">
    <name type="scientific">Larkinella punicea</name>
    <dbReference type="NCBI Taxonomy" id="2315727"/>
    <lineage>
        <taxon>Bacteria</taxon>
        <taxon>Pseudomonadati</taxon>
        <taxon>Bacteroidota</taxon>
        <taxon>Cytophagia</taxon>
        <taxon>Cytophagales</taxon>
        <taxon>Spirosomataceae</taxon>
        <taxon>Larkinella</taxon>
    </lineage>
</organism>
<dbReference type="PROSITE" id="PS51257">
    <property type="entry name" value="PROKAR_LIPOPROTEIN"/>
    <property type="match status" value="1"/>
</dbReference>
<keyword evidence="4" id="KW-1185">Reference proteome</keyword>
<dbReference type="AlphaFoldDB" id="A0A368JIQ7"/>
<comment type="caution">
    <text evidence="3">The sequence shown here is derived from an EMBL/GenBank/DDBJ whole genome shotgun (WGS) entry which is preliminary data.</text>
</comment>
<protein>
    <submittedName>
        <fullName evidence="3">Class A beta-lactamase-related serine hydrolase</fullName>
    </submittedName>
</protein>
<keyword evidence="1" id="KW-0732">Signal</keyword>
<name>A0A368JIQ7_9BACT</name>
<dbReference type="PANTHER" id="PTHR43283:SF3">
    <property type="entry name" value="BETA-LACTAMASE FAMILY PROTEIN (AFU_ORTHOLOGUE AFUA_5G07500)"/>
    <property type="match status" value="1"/>
</dbReference>
<dbReference type="Proteomes" id="UP000253383">
    <property type="component" value="Unassembled WGS sequence"/>
</dbReference>
<dbReference type="OrthoDB" id="2247630at2"/>
<keyword evidence="3" id="KW-0378">Hydrolase</keyword>
<sequence length="351" mass="38418">MKTVFLLSAFLIAFLACNDSVTPNTPPKTYDFSAVDKYLEENLGVYQDSVLVLVSQNGQVIYQKEVNLTTGTNRLIASASKWLSGAVIMSLVDEKKLALTDTVGKFLPIFTRYGKGNITIRQLFSHTSGFPGDSPEKFEYRRDLTLAQAVDSLAVYTKLTNPPGKAFNYGSASMHVAGRIAELVSGKSWQVLFNEKIAVPCGMQATYLLTSLKNPLMAGGARTSARDYLNFLEMINQKGVFKDKRVLSEQAIAEMLSDQTAGATIQGTPYPTNPYSPHPTVGVRYGIGNWRDVVDASGKALETSSPGLFGAHPWQDSKNSVTGIIFTRTTTRQSATTSLKIREMIRATIEK</sequence>
<dbReference type="InterPro" id="IPR050789">
    <property type="entry name" value="Diverse_Enzym_Activities"/>
</dbReference>
<dbReference type="PANTHER" id="PTHR43283">
    <property type="entry name" value="BETA-LACTAMASE-RELATED"/>
    <property type="match status" value="1"/>
</dbReference>
<dbReference type="InterPro" id="IPR012338">
    <property type="entry name" value="Beta-lactam/transpept-like"/>
</dbReference>
<evidence type="ECO:0000313" key="3">
    <source>
        <dbReference type="EMBL" id="RCR67185.1"/>
    </source>
</evidence>
<reference evidence="3 4" key="1">
    <citation type="submission" date="2018-07" db="EMBL/GenBank/DDBJ databases">
        <title>Genome analysis of Larkinella rosea.</title>
        <authorList>
            <person name="Zhou Z."/>
            <person name="Wang G."/>
        </authorList>
    </citation>
    <scope>NUCLEOTIDE SEQUENCE [LARGE SCALE GENOMIC DNA]</scope>
    <source>
        <strain evidence="4">zzj9</strain>
    </source>
</reference>
<feature type="chain" id="PRO_5016669961" evidence="1">
    <location>
        <begin position="19"/>
        <end position="351"/>
    </location>
</feature>
<evidence type="ECO:0000259" key="2">
    <source>
        <dbReference type="Pfam" id="PF00144"/>
    </source>
</evidence>
<feature type="domain" description="Beta-lactamase-related" evidence="2">
    <location>
        <begin position="49"/>
        <end position="332"/>
    </location>
</feature>
<proteinExistence type="predicted"/>
<feature type="signal peptide" evidence="1">
    <location>
        <begin position="1"/>
        <end position="18"/>
    </location>
</feature>
<dbReference type="EMBL" id="QOWE01000021">
    <property type="protein sequence ID" value="RCR67185.1"/>
    <property type="molecule type" value="Genomic_DNA"/>
</dbReference>
<evidence type="ECO:0000313" key="4">
    <source>
        <dbReference type="Proteomes" id="UP000253383"/>
    </source>
</evidence>